<dbReference type="AlphaFoldDB" id="A0A1H7KUF1"/>
<reference evidence="5" key="1">
    <citation type="submission" date="2016-10" db="EMBL/GenBank/DDBJ databases">
        <authorList>
            <person name="Varghese N."/>
            <person name="Submissions S."/>
        </authorList>
    </citation>
    <scope>NUCLEOTIDE SEQUENCE [LARGE SCALE GENOMIC DNA]</scope>
    <source>
        <strain evidence="5">DSM 44675</strain>
    </source>
</reference>
<protein>
    <submittedName>
        <fullName evidence="4">Phospholipid/cholesterol/gamma-HCH transport system substrate-binding protein</fullName>
    </submittedName>
</protein>
<dbReference type="PANTHER" id="PTHR33371">
    <property type="entry name" value="INTERMEMBRANE PHOSPHOLIPID TRANSPORT SYSTEM BINDING PROTEIN MLAD-RELATED"/>
    <property type="match status" value="1"/>
</dbReference>
<evidence type="ECO:0000313" key="4">
    <source>
        <dbReference type="EMBL" id="SEK90382.1"/>
    </source>
</evidence>
<name>A0A1H7KUF1_9NOCA</name>
<evidence type="ECO:0000256" key="1">
    <source>
        <dbReference type="SAM" id="Phobius"/>
    </source>
</evidence>
<accession>A0A1H7KUF1</accession>
<dbReference type="NCBIfam" id="TIGR00996">
    <property type="entry name" value="Mtu_fam_mce"/>
    <property type="match status" value="1"/>
</dbReference>
<dbReference type="PRINTS" id="PR01782">
    <property type="entry name" value="MCEVIRFACTOR"/>
</dbReference>
<keyword evidence="1" id="KW-0472">Membrane</keyword>
<sequence length="349" mass="36617">MMFLVKLIDMFVGVVRFLFTGDRRPGSGTPMVLGALGIVALVAGLGIAIGAPKAWYVARTSPFVAELDNAAGLSGGDPVYVAGVPAGRVEEIELAGDHVRVDFRLDKQQPLGNQSTATVRLKTVLGKRYLEIVPAGVDDGGTVIPRSRTTVPYSLDDVSRDATAAAEGVDVDSIQAMMTTLSQIMPADSDQLGKTLAGLSGASAAFAENGQQIDELLTMSRSLSDLVVRQSDSLATTMSNAQTVVQILAVRKQALTELVDNLSAVVATLSTSMADHQEEFGQLVTNLVSITDTLRTNAGNIELMMDRLPPALRSATDATGNGAWTDVNAPAAVIPDNMLCALGVMQGCR</sequence>
<feature type="domain" description="Mammalian cell entry C-terminal" evidence="3">
    <location>
        <begin position="141"/>
        <end position="323"/>
    </location>
</feature>
<dbReference type="Pfam" id="PF11887">
    <property type="entry name" value="Mce4_CUP1"/>
    <property type="match status" value="1"/>
</dbReference>
<dbReference type="InterPro" id="IPR024516">
    <property type="entry name" value="Mce_C"/>
</dbReference>
<dbReference type="InterPro" id="IPR052336">
    <property type="entry name" value="MlaD_Phospholipid_Transporter"/>
</dbReference>
<dbReference type="PANTHER" id="PTHR33371:SF18">
    <property type="entry name" value="MCE-FAMILY PROTEIN MCE3C"/>
    <property type="match status" value="1"/>
</dbReference>
<evidence type="ECO:0000259" key="3">
    <source>
        <dbReference type="Pfam" id="PF11887"/>
    </source>
</evidence>
<proteinExistence type="predicted"/>
<gene>
    <name evidence="4" type="ORF">SAMN05444583_104171</name>
</gene>
<dbReference type="InterPro" id="IPR003399">
    <property type="entry name" value="Mce/MlaD"/>
</dbReference>
<feature type="transmembrane region" description="Helical" evidence="1">
    <location>
        <begin position="31"/>
        <end position="51"/>
    </location>
</feature>
<evidence type="ECO:0000259" key="2">
    <source>
        <dbReference type="Pfam" id="PF02470"/>
    </source>
</evidence>
<dbReference type="Proteomes" id="UP000198677">
    <property type="component" value="Unassembled WGS sequence"/>
</dbReference>
<keyword evidence="1" id="KW-1133">Transmembrane helix</keyword>
<dbReference type="GO" id="GO:0005576">
    <property type="term" value="C:extracellular region"/>
    <property type="evidence" value="ECO:0007669"/>
    <property type="project" value="TreeGrafter"/>
</dbReference>
<dbReference type="InterPro" id="IPR005693">
    <property type="entry name" value="Mce"/>
</dbReference>
<dbReference type="EMBL" id="FOAW01000004">
    <property type="protein sequence ID" value="SEK90382.1"/>
    <property type="molecule type" value="Genomic_DNA"/>
</dbReference>
<feature type="domain" description="Mce/MlaD" evidence="2">
    <location>
        <begin position="60"/>
        <end position="134"/>
    </location>
</feature>
<keyword evidence="5" id="KW-1185">Reference proteome</keyword>
<keyword evidence="1" id="KW-0812">Transmembrane</keyword>
<evidence type="ECO:0000313" key="5">
    <source>
        <dbReference type="Proteomes" id="UP000198677"/>
    </source>
</evidence>
<dbReference type="Pfam" id="PF02470">
    <property type="entry name" value="MlaD"/>
    <property type="match status" value="1"/>
</dbReference>
<organism evidence="4 5">
    <name type="scientific">Rhodococcus maanshanensis</name>
    <dbReference type="NCBI Taxonomy" id="183556"/>
    <lineage>
        <taxon>Bacteria</taxon>
        <taxon>Bacillati</taxon>
        <taxon>Actinomycetota</taxon>
        <taxon>Actinomycetes</taxon>
        <taxon>Mycobacteriales</taxon>
        <taxon>Nocardiaceae</taxon>
        <taxon>Rhodococcus</taxon>
    </lineage>
</organism>